<accession>A0A4U3KVI1</accession>
<dbReference type="EMBL" id="SZQL01000025">
    <property type="protein sequence ID" value="TKK65036.1"/>
    <property type="molecule type" value="Genomic_DNA"/>
</dbReference>
<gene>
    <name evidence="2" type="ORF">FC093_21095</name>
</gene>
<reference evidence="2 3" key="1">
    <citation type="submission" date="2019-05" db="EMBL/GenBank/DDBJ databases">
        <title>Panacibacter sp. strain 17mud1-8 Genome sequencing and assembly.</title>
        <authorList>
            <person name="Chhetri G."/>
        </authorList>
    </citation>
    <scope>NUCLEOTIDE SEQUENCE [LARGE SCALE GENOMIC DNA]</scope>
    <source>
        <strain evidence="2 3">17mud1-8</strain>
    </source>
</reference>
<evidence type="ECO:0000313" key="3">
    <source>
        <dbReference type="Proteomes" id="UP000305848"/>
    </source>
</evidence>
<dbReference type="Proteomes" id="UP000305848">
    <property type="component" value="Unassembled WGS sequence"/>
</dbReference>
<protein>
    <submittedName>
        <fullName evidence="2">NAD(P)H-dependent oxidoreductase</fullName>
    </submittedName>
</protein>
<proteinExistence type="predicted"/>
<evidence type="ECO:0000313" key="2">
    <source>
        <dbReference type="EMBL" id="TKK65036.1"/>
    </source>
</evidence>
<evidence type="ECO:0000259" key="1">
    <source>
        <dbReference type="Pfam" id="PF03358"/>
    </source>
</evidence>
<dbReference type="SUPFAM" id="SSF52218">
    <property type="entry name" value="Flavoproteins"/>
    <property type="match status" value="1"/>
</dbReference>
<dbReference type="InterPro" id="IPR005025">
    <property type="entry name" value="FMN_Rdtase-like_dom"/>
</dbReference>
<keyword evidence="3" id="KW-1185">Reference proteome</keyword>
<feature type="domain" description="NADPH-dependent FMN reductase-like" evidence="1">
    <location>
        <begin position="1"/>
        <end position="44"/>
    </location>
</feature>
<comment type="caution">
    <text evidence="2">The sequence shown here is derived from an EMBL/GenBank/DDBJ whole genome shotgun (WGS) entry which is preliminary data.</text>
</comment>
<dbReference type="Pfam" id="PF03358">
    <property type="entry name" value="FMN_red"/>
    <property type="match status" value="1"/>
</dbReference>
<name>A0A4U3KVI1_9BACT</name>
<dbReference type="InterPro" id="IPR029039">
    <property type="entry name" value="Flavoprotein-like_sf"/>
</dbReference>
<dbReference type="OrthoDB" id="9812295at2"/>
<dbReference type="Gene3D" id="3.40.50.360">
    <property type="match status" value="1"/>
</dbReference>
<dbReference type="GO" id="GO:0016491">
    <property type="term" value="F:oxidoreductase activity"/>
    <property type="evidence" value="ECO:0007669"/>
    <property type="project" value="InterPro"/>
</dbReference>
<sequence length="55" mass="6451">MSEADVSIFVTDEYDYDYPAPLPNALEYLHHEWNYKATCLVSYGDVYPVFYAVHQ</sequence>
<dbReference type="AlphaFoldDB" id="A0A4U3KVI1"/>
<organism evidence="2 3">
    <name type="scientific">Ilyomonas limi</name>
    <dbReference type="NCBI Taxonomy" id="2575867"/>
    <lineage>
        <taxon>Bacteria</taxon>
        <taxon>Pseudomonadati</taxon>
        <taxon>Bacteroidota</taxon>
        <taxon>Chitinophagia</taxon>
        <taxon>Chitinophagales</taxon>
        <taxon>Chitinophagaceae</taxon>
        <taxon>Ilyomonas</taxon>
    </lineage>
</organism>